<evidence type="ECO:0000313" key="6">
    <source>
        <dbReference type="Proteomes" id="UP000294689"/>
    </source>
</evidence>
<dbReference type="InterPro" id="IPR051158">
    <property type="entry name" value="Metallophosphoesterase_sf"/>
</dbReference>
<evidence type="ECO:0000256" key="2">
    <source>
        <dbReference type="ARBA" id="ARBA00022801"/>
    </source>
</evidence>
<dbReference type="Proteomes" id="UP000294689">
    <property type="component" value="Unassembled WGS sequence"/>
</dbReference>
<dbReference type="RefSeq" id="WP_133757432.1">
    <property type="nucleotide sequence ID" value="NZ_SOBW01000007.1"/>
</dbReference>
<feature type="domain" description="Calcineurin-like phosphoesterase" evidence="4">
    <location>
        <begin position="162"/>
        <end position="342"/>
    </location>
</feature>
<keyword evidence="2" id="KW-0378">Hydrolase</keyword>
<dbReference type="AlphaFoldDB" id="A0A4R7QA45"/>
<keyword evidence="3" id="KW-0812">Transmembrane</keyword>
<dbReference type="GO" id="GO:0016020">
    <property type="term" value="C:membrane"/>
    <property type="evidence" value="ECO:0007669"/>
    <property type="project" value="GOC"/>
</dbReference>
<dbReference type="GO" id="GO:0046872">
    <property type="term" value="F:metal ion binding"/>
    <property type="evidence" value="ECO:0007669"/>
    <property type="project" value="UniProtKB-KW"/>
</dbReference>
<dbReference type="Pfam" id="PF00149">
    <property type="entry name" value="Metallophos"/>
    <property type="match status" value="1"/>
</dbReference>
<dbReference type="PANTHER" id="PTHR31302">
    <property type="entry name" value="TRANSMEMBRANE PROTEIN WITH METALLOPHOSPHOESTERASE DOMAIN-RELATED"/>
    <property type="match status" value="1"/>
</dbReference>
<dbReference type="GO" id="GO:0008758">
    <property type="term" value="F:UDP-2,3-diacylglucosamine hydrolase activity"/>
    <property type="evidence" value="ECO:0007669"/>
    <property type="project" value="TreeGrafter"/>
</dbReference>
<feature type="transmembrane region" description="Helical" evidence="3">
    <location>
        <begin position="64"/>
        <end position="85"/>
    </location>
</feature>
<feature type="transmembrane region" description="Helical" evidence="3">
    <location>
        <begin position="115"/>
        <end position="136"/>
    </location>
</feature>
<dbReference type="InterPro" id="IPR004843">
    <property type="entry name" value="Calcineurin-like_PHP"/>
</dbReference>
<organism evidence="5 6">
    <name type="scientific">Gelidibacter sediminis</name>
    <dbReference type="NCBI Taxonomy" id="1608710"/>
    <lineage>
        <taxon>Bacteria</taxon>
        <taxon>Pseudomonadati</taxon>
        <taxon>Bacteroidota</taxon>
        <taxon>Flavobacteriia</taxon>
        <taxon>Flavobacteriales</taxon>
        <taxon>Flavobacteriaceae</taxon>
        <taxon>Gelidibacter</taxon>
    </lineage>
</organism>
<feature type="transmembrane region" description="Helical" evidence="3">
    <location>
        <begin position="31"/>
        <end position="52"/>
    </location>
</feature>
<dbReference type="SUPFAM" id="SSF56300">
    <property type="entry name" value="Metallo-dependent phosphatases"/>
    <property type="match status" value="1"/>
</dbReference>
<dbReference type="PANTHER" id="PTHR31302:SF31">
    <property type="entry name" value="PHOSPHODIESTERASE YAEI"/>
    <property type="match status" value="1"/>
</dbReference>
<evidence type="ECO:0000256" key="1">
    <source>
        <dbReference type="ARBA" id="ARBA00022723"/>
    </source>
</evidence>
<protein>
    <recommendedName>
        <fullName evidence="4">Calcineurin-like phosphoesterase domain-containing protein</fullName>
    </recommendedName>
</protein>
<keyword evidence="3" id="KW-1133">Transmembrane helix</keyword>
<name>A0A4R7QA45_9FLAO</name>
<dbReference type="OrthoDB" id="9780884at2"/>
<sequence>MMRWVLFTIFYILISLYGFQAIRTLTKAVWIHYIFIAIAVIIAGNLILQFSTGAGGRVLSPSKSYAFGFILAFMLFNLVMIVFLLGEDIVRFVMGVYSKLFGANEHFHMPSRRKFISGIALGVAAVPFASMLYGMYKGKYNYKVIKHSLHFEDLPEAFDGYRITHISDIHSGSFDNRSEIEHAVNMIKEQRSDAIMFTGDLVNNKSSEMLPWKELFAELKANDGVYSVLGNHDYGDYIDWNSTAEKKQNLEELILLQKEMGYDLLLNEHRFIERNGQRIAVVGCENWGKGGFKKSGDLKKAADGIHPDDFKILMTHDPSHWDEVVISDDYHYHLTLSGHTHGMQFGIEIPGWIKWSPIKYRYRHWAGVYKEMGQFINVNRGFGYLGFPGRVGIWPEITVIELKKGPKINNT</sequence>
<dbReference type="CDD" id="cd07385">
    <property type="entry name" value="MPP_YkuE_C"/>
    <property type="match status" value="1"/>
</dbReference>
<keyword evidence="1" id="KW-0479">Metal-binding</keyword>
<gene>
    <name evidence="5" type="ORF">BXY82_1179</name>
</gene>
<reference evidence="5 6" key="1">
    <citation type="submission" date="2019-03" db="EMBL/GenBank/DDBJ databases">
        <title>Genomic Encyclopedia of Archaeal and Bacterial Type Strains, Phase II (KMG-II): from individual species to whole genera.</title>
        <authorList>
            <person name="Goeker M."/>
        </authorList>
    </citation>
    <scope>NUCLEOTIDE SEQUENCE [LARGE SCALE GENOMIC DNA]</scope>
    <source>
        <strain evidence="5 6">DSM 28135</strain>
    </source>
</reference>
<evidence type="ECO:0000256" key="3">
    <source>
        <dbReference type="SAM" id="Phobius"/>
    </source>
</evidence>
<proteinExistence type="predicted"/>
<keyword evidence="6" id="KW-1185">Reference proteome</keyword>
<evidence type="ECO:0000259" key="4">
    <source>
        <dbReference type="Pfam" id="PF00149"/>
    </source>
</evidence>
<comment type="caution">
    <text evidence="5">The sequence shown here is derived from an EMBL/GenBank/DDBJ whole genome shotgun (WGS) entry which is preliminary data.</text>
</comment>
<dbReference type="InterPro" id="IPR029052">
    <property type="entry name" value="Metallo-depent_PP-like"/>
</dbReference>
<evidence type="ECO:0000313" key="5">
    <source>
        <dbReference type="EMBL" id="TDU43761.1"/>
    </source>
</evidence>
<dbReference type="GO" id="GO:0009245">
    <property type="term" value="P:lipid A biosynthetic process"/>
    <property type="evidence" value="ECO:0007669"/>
    <property type="project" value="TreeGrafter"/>
</dbReference>
<keyword evidence="3" id="KW-0472">Membrane</keyword>
<dbReference type="EMBL" id="SOBW01000007">
    <property type="protein sequence ID" value="TDU43761.1"/>
    <property type="molecule type" value="Genomic_DNA"/>
</dbReference>
<dbReference type="Gene3D" id="3.60.21.10">
    <property type="match status" value="1"/>
</dbReference>
<accession>A0A4R7QA45</accession>